<comment type="caution">
    <text evidence="1">The sequence shown here is derived from an EMBL/GenBank/DDBJ whole genome shotgun (WGS) entry which is preliminary data.</text>
</comment>
<dbReference type="EMBL" id="CAXDID020000953">
    <property type="protein sequence ID" value="CAL6116088.1"/>
    <property type="molecule type" value="Genomic_DNA"/>
</dbReference>
<dbReference type="Proteomes" id="UP001642409">
    <property type="component" value="Unassembled WGS sequence"/>
</dbReference>
<accession>A0AA86NEW4</accession>
<organism evidence="1">
    <name type="scientific">Hexamita inflata</name>
    <dbReference type="NCBI Taxonomy" id="28002"/>
    <lineage>
        <taxon>Eukaryota</taxon>
        <taxon>Metamonada</taxon>
        <taxon>Diplomonadida</taxon>
        <taxon>Hexamitidae</taxon>
        <taxon>Hexamitinae</taxon>
        <taxon>Hexamita</taxon>
    </lineage>
</organism>
<evidence type="ECO:0000313" key="1">
    <source>
        <dbReference type="EMBL" id="CAI9918407.1"/>
    </source>
</evidence>
<reference evidence="1" key="1">
    <citation type="submission" date="2023-06" db="EMBL/GenBank/DDBJ databases">
        <authorList>
            <person name="Kurt Z."/>
        </authorList>
    </citation>
    <scope>NUCLEOTIDE SEQUENCE</scope>
</reference>
<evidence type="ECO:0000313" key="3">
    <source>
        <dbReference type="Proteomes" id="UP001642409"/>
    </source>
</evidence>
<dbReference type="AlphaFoldDB" id="A0AA86NEW4"/>
<protein>
    <submittedName>
        <fullName evidence="2">Hypothetical_protein</fullName>
    </submittedName>
</protein>
<proteinExistence type="predicted"/>
<gene>
    <name evidence="1" type="ORF">HINF_LOCUS6052</name>
    <name evidence="2" type="ORF">HINF_LOCUS78909</name>
</gene>
<reference evidence="2 3" key="2">
    <citation type="submission" date="2024-07" db="EMBL/GenBank/DDBJ databases">
        <authorList>
            <person name="Akdeniz Z."/>
        </authorList>
    </citation>
    <scope>NUCLEOTIDE SEQUENCE [LARGE SCALE GENOMIC DNA]</scope>
</reference>
<dbReference type="EMBL" id="CATOUU010000157">
    <property type="protein sequence ID" value="CAI9918407.1"/>
    <property type="molecule type" value="Genomic_DNA"/>
</dbReference>
<keyword evidence="3" id="KW-1185">Reference proteome</keyword>
<name>A0AA86NEW4_9EUKA</name>
<evidence type="ECO:0000313" key="2">
    <source>
        <dbReference type="EMBL" id="CAL6116088.1"/>
    </source>
</evidence>
<sequence>MLLIYDGGTKKVLLLKHSATNLAEPHLRKLDATRNEKCKRMNPASTTLNKAGIPAVSLQLLRRTSSLSFYIKQFEMNNCFYRNYNKFNNNQGKLFNSLNEYRYDDVESKHKDKNEKMTTHYFHDRKFQITTYNYHVVVGRGLNRTLKVELPNSSYELRQFSVTRMEMGMSDAE</sequence>